<dbReference type="Gene3D" id="1.10.579.10">
    <property type="entry name" value="DNA Cyclobutane Dipyrimidine Photolyase, subunit A, domain 3"/>
    <property type="match status" value="1"/>
</dbReference>
<evidence type="ECO:0000256" key="3">
    <source>
        <dbReference type="ARBA" id="ARBA00013149"/>
    </source>
</evidence>
<evidence type="ECO:0000256" key="4">
    <source>
        <dbReference type="ARBA" id="ARBA00014046"/>
    </source>
</evidence>
<dbReference type="FunFam" id="1.10.579.10:FF:000002">
    <property type="entry name" value="Deoxyribodipyrimidine photolyase"/>
    <property type="match status" value="1"/>
</dbReference>
<proteinExistence type="inferred from homology"/>
<sequence>MATQKIQRERVQNLNEAGVREGDYVLYWMQSSQRAEQNHALEYAVQRANDLDRRLLVVFGLTEDYPEANLRHYAFMLEGLKDTEKALQKRGIKMVVRKGSPDEVALDVGENASLIVTDRGYMRPQKKWREQVAREASCLVTQVESDVIVPVELVSGKQEHAARTLRPRLQEYLDDFLVGLTPTKISKQSLNMKAEGLDLSDTEKVLDGMDLDSSVDALSHLYRGGTSEAKKMFRHFLKDGLSDYVEHRNQPQTDDVSHMSKYLHFGHISPIWLVLEVRKADSKKDNIESFVEELVVRRELSMNFVFYTPDYDSYSNLPDWAKKTLEEHRDDEREHTYTRVQLENAETHDEYWNAAMKEMVHTGYMHNYMRMYWGKKVLEWSNTPEHAYRTVLYLNNKYFLDGRDPNSFANVAWVFGQHDRGWPEREVYGKVRYMSASGLERKTKPEQYVEKVEKRIGASG</sequence>
<keyword evidence="9" id="KW-0234">DNA repair</keyword>
<dbReference type="EMBL" id="CADCVF010000035">
    <property type="protein sequence ID" value="CAA9455575.1"/>
    <property type="molecule type" value="Genomic_DNA"/>
</dbReference>
<dbReference type="GO" id="GO:0003904">
    <property type="term" value="F:deoxyribodipyrimidine photo-lyase activity"/>
    <property type="evidence" value="ECO:0007669"/>
    <property type="project" value="UniProtKB-EC"/>
</dbReference>
<dbReference type="Gene3D" id="3.40.50.620">
    <property type="entry name" value="HUPs"/>
    <property type="match status" value="1"/>
</dbReference>
<evidence type="ECO:0000256" key="6">
    <source>
        <dbReference type="ARBA" id="ARBA00022763"/>
    </source>
</evidence>
<dbReference type="AlphaFoldDB" id="A0A6J4R2W7"/>
<dbReference type="SUPFAM" id="SSF48173">
    <property type="entry name" value="Cryptochrome/photolyase FAD-binding domain"/>
    <property type="match status" value="1"/>
</dbReference>
<evidence type="ECO:0000256" key="9">
    <source>
        <dbReference type="ARBA" id="ARBA00023204"/>
    </source>
</evidence>
<dbReference type="InterPro" id="IPR036134">
    <property type="entry name" value="Crypto/Photolyase_FAD-like_sf"/>
</dbReference>
<keyword evidence="8" id="KW-0238">DNA-binding</keyword>
<keyword evidence="5" id="KW-0285">Flavoprotein</keyword>
<dbReference type="InterPro" id="IPR032673">
    <property type="entry name" value="DNA_photolyase_2_CS"/>
</dbReference>
<comment type="similarity">
    <text evidence="2">Belongs to the DNA photolyase class-2 family.</text>
</comment>
<gene>
    <name evidence="14" type="ORF">AVDCRST_MAG58-1416</name>
</gene>
<keyword evidence="10 14" id="KW-0456">Lyase</keyword>
<dbReference type="InterPro" id="IPR052219">
    <property type="entry name" value="Photolyase_Class-2"/>
</dbReference>
<dbReference type="SUPFAM" id="SSF52425">
    <property type="entry name" value="Cryptochrome/photolyase, N-terminal domain"/>
    <property type="match status" value="1"/>
</dbReference>
<dbReference type="GO" id="GO:0003677">
    <property type="term" value="F:DNA binding"/>
    <property type="evidence" value="ECO:0007669"/>
    <property type="project" value="UniProtKB-KW"/>
</dbReference>
<dbReference type="EC" id="4.1.99.3" evidence="3"/>
<feature type="domain" description="Photolyase/cryptochrome alpha/beta" evidence="13">
    <location>
        <begin position="23"/>
        <end position="151"/>
    </location>
</feature>
<dbReference type="PANTHER" id="PTHR10211">
    <property type="entry name" value="DEOXYRIBODIPYRIMIDINE PHOTOLYASE"/>
    <property type="match status" value="1"/>
</dbReference>
<dbReference type="PROSITE" id="PS01083">
    <property type="entry name" value="DNA_PHOTOLYASES_2_1"/>
    <property type="match status" value="1"/>
</dbReference>
<evidence type="ECO:0000256" key="7">
    <source>
        <dbReference type="ARBA" id="ARBA00022827"/>
    </source>
</evidence>
<comment type="cofactor">
    <cofactor evidence="1">
        <name>FAD</name>
        <dbReference type="ChEBI" id="CHEBI:57692"/>
    </cofactor>
</comment>
<evidence type="ECO:0000313" key="14">
    <source>
        <dbReference type="EMBL" id="CAA9455575.1"/>
    </source>
</evidence>
<dbReference type="PANTHER" id="PTHR10211:SF0">
    <property type="entry name" value="DEOXYRIBODIPYRIMIDINE PHOTO-LYASE"/>
    <property type="match status" value="1"/>
</dbReference>
<dbReference type="GO" id="GO:0000719">
    <property type="term" value="P:photoreactive repair"/>
    <property type="evidence" value="ECO:0007669"/>
    <property type="project" value="TreeGrafter"/>
</dbReference>
<dbReference type="InterPro" id="IPR036155">
    <property type="entry name" value="Crypto/Photolyase_N_sf"/>
</dbReference>
<comment type="catalytic activity">
    <reaction evidence="12">
        <text>cyclobutadipyrimidine (in DNA) = 2 pyrimidine residues (in DNA).</text>
        <dbReference type="EC" id="4.1.99.3"/>
    </reaction>
</comment>
<evidence type="ECO:0000256" key="2">
    <source>
        <dbReference type="ARBA" id="ARBA00006409"/>
    </source>
</evidence>
<dbReference type="PROSITE" id="PS51645">
    <property type="entry name" value="PHR_CRY_ALPHA_BETA"/>
    <property type="match status" value="1"/>
</dbReference>
<reference evidence="14" key="1">
    <citation type="submission" date="2020-02" db="EMBL/GenBank/DDBJ databases">
        <authorList>
            <person name="Meier V. D."/>
        </authorList>
    </citation>
    <scope>NUCLEOTIDE SEQUENCE</scope>
    <source>
        <strain evidence="14">AVDCRST_MAG58</strain>
    </source>
</reference>
<evidence type="ECO:0000259" key="13">
    <source>
        <dbReference type="PROSITE" id="PS51645"/>
    </source>
</evidence>
<keyword evidence="7" id="KW-0274">FAD</keyword>
<dbReference type="InterPro" id="IPR006050">
    <property type="entry name" value="DNA_photolyase_N"/>
</dbReference>
<evidence type="ECO:0000256" key="10">
    <source>
        <dbReference type="ARBA" id="ARBA00023239"/>
    </source>
</evidence>
<evidence type="ECO:0000256" key="5">
    <source>
        <dbReference type="ARBA" id="ARBA00022630"/>
    </source>
</evidence>
<evidence type="ECO:0000256" key="8">
    <source>
        <dbReference type="ARBA" id="ARBA00023125"/>
    </source>
</evidence>
<dbReference type="Gene3D" id="1.25.40.80">
    <property type="match status" value="1"/>
</dbReference>
<keyword evidence="6" id="KW-0227">DNA damage</keyword>
<dbReference type="InterPro" id="IPR014729">
    <property type="entry name" value="Rossmann-like_a/b/a_fold"/>
</dbReference>
<name>A0A6J4R2W7_9ACTN</name>
<evidence type="ECO:0000256" key="11">
    <source>
        <dbReference type="ARBA" id="ARBA00031671"/>
    </source>
</evidence>
<organism evidence="14">
    <name type="scientific">uncultured Rubrobacteraceae bacterium</name>
    <dbReference type="NCBI Taxonomy" id="349277"/>
    <lineage>
        <taxon>Bacteria</taxon>
        <taxon>Bacillati</taxon>
        <taxon>Actinomycetota</taxon>
        <taxon>Rubrobacteria</taxon>
        <taxon>Rubrobacterales</taxon>
        <taxon>Rubrobacteraceae</taxon>
        <taxon>environmental samples</taxon>
    </lineage>
</organism>
<accession>A0A6J4R2W7</accession>
<evidence type="ECO:0000256" key="1">
    <source>
        <dbReference type="ARBA" id="ARBA00001974"/>
    </source>
</evidence>
<dbReference type="Pfam" id="PF00875">
    <property type="entry name" value="DNA_photolyase"/>
    <property type="match status" value="1"/>
</dbReference>
<protein>
    <recommendedName>
        <fullName evidence="4">Deoxyribodipyrimidine photo-lyase</fullName>
        <ecNumber evidence="3">4.1.99.3</ecNumber>
    </recommendedName>
    <alternativeName>
        <fullName evidence="11">DNA photolyase</fullName>
    </alternativeName>
</protein>
<evidence type="ECO:0000256" key="12">
    <source>
        <dbReference type="ARBA" id="ARBA00033999"/>
    </source>
</evidence>